<dbReference type="Proteomes" id="UP000601789">
    <property type="component" value="Unassembled WGS sequence"/>
</dbReference>
<gene>
    <name evidence="2" type="ORF">IOD40_07485</name>
</gene>
<keyword evidence="3" id="KW-1185">Reference proteome</keyword>
<keyword evidence="1" id="KW-1133">Transmembrane helix</keyword>
<evidence type="ECO:0000313" key="3">
    <source>
        <dbReference type="Proteomes" id="UP000601789"/>
    </source>
</evidence>
<organism evidence="2 3">
    <name type="scientific">Aquamicrobium zhengzhouense</name>
    <dbReference type="NCBI Taxonomy" id="2781738"/>
    <lineage>
        <taxon>Bacteria</taxon>
        <taxon>Pseudomonadati</taxon>
        <taxon>Pseudomonadota</taxon>
        <taxon>Alphaproteobacteria</taxon>
        <taxon>Hyphomicrobiales</taxon>
        <taxon>Phyllobacteriaceae</taxon>
        <taxon>Aquamicrobium</taxon>
    </lineage>
</organism>
<keyword evidence="1" id="KW-0812">Transmembrane</keyword>
<dbReference type="EMBL" id="JADGMQ010000003">
    <property type="protein sequence ID" value="MBI1620503.1"/>
    <property type="molecule type" value="Genomic_DNA"/>
</dbReference>
<accession>A0ABS0SB35</accession>
<dbReference type="RefSeq" id="WP_198475902.1">
    <property type="nucleotide sequence ID" value="NZ_JADGMQ010000003.1"/>
</dbReference>
<comment type="caution">
    <text evidence="2">The sequence shown here is derived from an EMBL/GenBank/DDBJ whole genome shotgun (WGS) entry which is preliminary data.</text>
</comment>
<keyword evidence="1" id="KW-0472">Membrane</keyword>
<reference evidence="2 3" key="1">
    <citation type="submission" date="2020-10" db="EMBL/GenBank/DDBJ databases">
        <title>Aquamicrobium zhengzhouensis sp. nov., a exopolysaccharide producing bacterium isolated from farmland soil.</title>
        <authorList>
            <person name="Wang X."/>
        </authorList>
    </citation>
    <scope>NUCLEOTIDE SEQUENCE [LARGE SCALE GENOMIC DNA]</scope>
    <source>
        <strain evidence="3">cd-1</strain>
    </source>
</reference>
<sequence length="87" mass="9067">MKIRAENLIAAVGELRVGLLAVRNLADTLLSLIEAADTSPSSKRGSGRGSASMRAVCLDRRRTDGALVAFAVATVIVLMTGKGKGRN</sequence>
<evidence type="ECO:0000256" key="1">
    <source>
        <dbReference type="SAM" id="Phobius"/>
    </source>
</evidence>
<proteinExistence type="predicted"/>
<evidence type="ECO:0000313" key="2">
    <source>
        <dbReference type="EMBL" id="MBI1620503.1"/>
    </source>
</evidence>
<feature type="transmembrane region" description="Helical" evidence="1">
    <location>
        <begin position="63"/>
        <end position="81"/>
    </location>
</feature>
<protein>
    <submittedName>
        <fullName evidence="2">Uncharacterized protein</fullName>
    </submittedName>
</protein>
<name>A0ABS0SB35_9HYPH</name>